<evidence type="ECO:0000259" key="6">
    <source>
        <dbReference type="Pfam" id="PF13675"/>
    </source>
</evidence>
<evidence type="ECO:0000313" key="8">
    <source>
        <dbReference type="Proteomes" id="UP000599109"/>
    </source>
</evidence>
<gene>
    <name evidence="7" type="ORF">JJ685_05875</name>
</gene>
<feature type="chain" id="PRO_5036981748" evidence="5">
    <location>
        <begin position="37"/>
        <end position="271"/>
    </location>
</feature>
<keyword evidence="2" id="KW-0812">Transmembrane</keyword>
<name>A0A936YWC3_9BURK</name>
<dbReference type="Proteomes" id="UP000599109">
    <property type="component" value="Unassembled WGS sequence"/>
</dbReference>
<evidence type="ECO:0000256" key="3">
    <source>
        <dbReference type="ARBA" id="ARBA00022989"/>
    </source>
</evidence>
<comment type="caution">
    <text evidence="7">The sequence shown here is derived from an EMBL/GenBank/DDBJ whole genome shotgun (WGS) entry which is preliminary data.</text>
</comment>
<reference evidence="7 8" key="1">
    <citation type="journal article" date="2017" name="Int. J. Syst. Evol. Microbiol.">
        <title>Ramlibacter monticola sp. nov., isolated from forest soil.</title>
        <authorList>
            <person name="Chaudhary D.K."/>
            <person name="Kim J."/>
        </authorList>
    </citation>
    <scope>NUCLEOTIDE SEQUENCE [LARGE SCALE GENOMIC DNA]</scope>
    <source>
        <strain evidence="7 8">KACC 19175</strain>
    </source>
</reference>
<feature type="domain" description="NarX-like N-terminal" evidence="6">
    <location>
        <begin position="148"/>
        <end position="242"/>
    </location>
</feature>
<evidence type="ECO:0000256" key="5">
    <source>
        <dbReference type="SAM" id="SignalP"/>
    </source>
</evidence>
<feature type="signal peptide" evidence="5">
    <location>
        <begin position="1"/>
        <end position="36"/>
    </location>
</feature>
<dbReference type="GO" id="GO:0016020">
    <property type="term" value="C:membrane"/>
    <property type="evidence" value="ECO:0007669"/>
    <property type="project" value="UniProtKB-SubCell"/>
</dbReference>
<dbReference type="PROSITE" id="PS51318">
    <property type="entry name" value="TAT"/>
    <property type="match status" value="1"/>
</dbReference>
<evidence type="ECO:0000256" key="2">
    <source>
        <dbReference type="ARBA" id="ARBA00022692"/>
    </source>
</evidence>
<keyword evidence="8" id="KW-1185">Reference proteome</keyword>
<dbReference type="Pfam" id="PF13675">
    <property type="entry name" value="PilJ"/>
    <property type="match status" value="1"/>
</dbReference>
<organism evidence="7 8">
    <name type="scientific">Ramlibacter monticola</name>
    <dbReference type="NCBI Taxonomy" id="1926872"/>
    <lineage>
        <taxon>Bacteria</taxon>
        <taxon>Pseudomonadati</taxon>
        <taxon>Pseudomonadota</taxon>
        <taxon>Betaproteobacteria</taxon>
        <taxon>Burkholderiales</taxon>
        <taxon>Comamonadaceae</taxon>
        <taxon>Ramlibacter</taxon>
    </lineage>
</organism>
<comment type="subcellular location">
    <subcellularLocation>
        <location evidence="1">Membrane</location>
        <topology evidence="1">Multi-pass membrane protein</topology>
    </subcellularLocation>
</comment>
<protein>
    <submittedName>
        <fullName evidence="7">Type IV pili methyl-accepting chemotaxis transducer N-terminal domain-containing protein</fullName>
    </submittedName>
</protein>
<dbReference type="EMBL" id="JAEQNE010000001">
    <property type="protein sequence ID" value="MBL0390669.1"/>
    <property type="molecule type" value="Genomic_DNA"/>
</dbReference>
<keyword evidence="4" id="KW-0472">Membrane</keyword>
<evidence type="ECO:0000256" key="4">
    <source>
        <dbReference type="ARBA" id="ARBA00023136"/>
    </source>
</evidence>
<sequence length="271" mass="28898">MSQGQPVGIRRRGFVRCGSLLLLPGAALALPATAQALPLSQAINRSGKMRALSQRLSKAYVQGALSVLPERARDIQTSTRQLLASSLTELGAAPLAGEQRRLLQTLDKDCQGLLEVCAAPRKDALEVARSADVVLEAADRLTKAFETQAQQGSARIVNLAGRQRMLSQRAARAYFLAAAGHDTPAVRAQLAGARAEFAQALATLQSAPIGTPTIRNELELAKAQWLFYEGALAKAPSPDALQTVATTSERVFEVMDNLTSLYDAALRDLLG</sequence>
<evidence type="ECO:0000256" key="1">
    <source>
        <dbReference type="ARBA" id="ARBA00004141"/>
    </source>
</evidence>
<accession>A0A936YWC3</accession>
<dbReference type="InterPro" id="IPR029095">
    <property type="entry name" value="NarX-like_N"/>
</dbReference>
<dbReference type="InterPro" id="IPR006311">
    <property type="entry name" value="TAT_signal"/>
</dbReference>
<keyword evidence="5" id="KW-0732">Signal</keyword>
<keyword evidence="3" id="KW-1133">Transmembrane helix</keyword>
<proteinExistence type="predicted"/>
<evidence type="ECO:0000313" key="7">
    <source>
        <dbReference type="EMBL" id="MBL0390669.1"/>
    </source>
</evidence>
<dbReference type="RefSeq" id="WP_201673259.1">
    <property type="nucleotide sequence ID" value="NZ_JAEQNE010000001.1"/>
</dbReference>
<dbReference type="AlphaFoldDB" id="A0A936YWC3"/>